<organism evidence="1 2">
    <name type="scientific">Chitinophaga pinensis (strain ATCC 43595 / DSM 2588 / LMG 13176 / NBRC 15968 / NCIMB 11800 / UQM 2034)</name>
    <dbReference type="NCBI Taxonomy" id="485918"/>
    <lineage>
        <taxon>Bacteria</taxon>
        <taxon>Pseudomonadati</taxon>
        <taxon>Bacteroidota</taxon>
        <taxon>Chitinophagia</taxon>
        <taxon>Chitinophagales</taxon>
        <taxon>Chitinophagaceae</taxon>
        <taxon>Chitinophaga</taxon>
    </lineage>
</organism>
<proteinExistence type="predicted"/>
<reference evidence="2" key="1">
    <citation type="submission" date="2009-08" db="EMBL/GenBank/DDBJ databases">
        <title>The complete genome of Chitinophaga pinensis DSM 2588.</title>
        <authorList>
            <consortium name="US DOE Joint Genome Institute (JGI-PGF)"/>
            <person name="Lucas S."/>
            <person name="Copeland A."/>
            <person name="Lapidus A."/>
            <person name="Glavina del Rio T."/>
            <person name="Dalin E."/>
            <person name="Tice H."/>
            <person name="Bruce D."/>
            <person name="Goodwin L."/>
            <person name="Pitluck S."/>
            <person name="Kyrpides N."/>
            <person name="Mavromatis K."/>
            <person name="Ivanova N."/>
            <person name="Mikhailova N."/>
            <person name="Sims D."/>
            <person name="Meinche L."/>
            <person name="Brettin T."/>
            <person name="Detter J.C."/>
            <person name="Han C."/>
            <person name="Larimer F."/>
            <person name="Land M."/>
            <person name="Hauser L."/>
            <person name="Markowitz V."/>
            <person name="Cheng J.-F."/>
            <person name="Hugenholtz P."/>
            <person name="Woyke T."/>
            <person name="Wu D."/>
            <person name="Spring S."/>
            <person name="Klenk H.-P."/>
            <person name="Eisen J.A."/>
        </authorList>
    </citation>
    <scope>NUCLEOTIDE SEQUENCE [LARGE SCALE GENOMIC DNA]</scope>
    <source>
        <strain evidence="2">ATCC 43595 / DSM 2588 / LMG 13176 / NBRC 15968 / NCIMB 11800 / UQM 2034</strain>
    </source>
</reference>
<dbReference type="RefSeq" id="WP_012789225.1">
    <property type="nucleotide sequence ID" value="NC_013132.1"/>
</dbReference>
<sequence>MEPKLAELIQRWEQTFDRKEELLSNKRNVVETRYAEGSRYDLRKFDWHSFPADGPLQLDKEGIDDSSLHEYGFNTNGLPCYTTFKHVHNKIAWEGVYIYEETCIEYIEYCLNTGVPSLISRMEFKDGKKVAYQSISANGGGSGYGWLSKEDIIKTMRNDDHSFIIEITDFEHDVTGKIKRASSINFFPGSGQYTSHDEYAYDDMQVLDTIRRFNDGYDRLIYCRRPDNVSPEQLVEEVAAALAKEIAERLTVSQIELPLAFLELGYRLGDNYVPYLTCRSERYVAEKVAKKEMVFIDINYNESVDMSIKPIERLWAQLEGLMEDDDHLGIGTDMIRKAAFLLTKNRLFGKLQVTDTFAAYAVDWSIEGHGDEEFEEILTECGVEAEVLTIWKQTGILPLCP</sequence>
<dbReference type="OrthoDB" id="652804at2"/>
<accession>A0A979G1C1</accession>
<dbReference type="AlphaFoldDB" id="A0A979G1C1"/>
<dbReference type="EMBL" id="CP001699">
    <property type="protein sequence ID" value="ACU59049.1"/>
    <property type="molecule type" value="Genomic_DNA"/>
</dbReference>
<evidence type="ECO:0000313" key="2">
    <source>
        <dbReference type="Proteomes" id="UP000002215"/>
    </source>
</evidence>
<protein>
    <submittedName>
        <fullName evidence="1">Uncharacterized protein</fullName>
    </submittedName>
</protein>
<gene>
    <name evidence="1" type="ordered locus">Cpin_1553</name>
</gene>
<name>A0A979G1C1_CHIPD</name>
<dbReference type="KEGG" id="cpi:Cpin_1553"/>
<dbReference type="Proteomes" id="UP000002215">
    <property type="component" value="Chromosome"/>
</dbReference>
<evidence type="ECO:0000313" key="1">
    <source>
        <dbReference type="EMBL" id="ACU59049.1"/>
    </source>
</evidence>
<reference evidence="1 2" key="2">
    <citation type="journal article" date="2010" name="Stand. Genomic Sci.">
        <title>Complete genome sequence of Chitinophaga pinensis type strain (UQM 2034).</title>
        <authorList>
            <person name="Glavina Del Rio T."/>
            <person name="Abt B."/>
            <person name="Spring S."/>
            <person name="Lapidus A."/>
            <person name="Nolan M."/>
            <person name="Tice H."/>
            <person name="Copeland A."/>
            <person name="Cheng J.F."/>
            <person name="Chen F."/>
            <person name="Bruce D."/>
            <person name="Goodwin L."/>
            <person name="Pitluck S."/>
            <person name="Ivanova N."/>
            <person name="Mavromatis K."/>
            <person name="Mikhailova N."/>
            <person name="Pati A."/>
            <person name="Chen A."/>
            <person name="Palaniappan K."/>
            <person name="Land M."/>
            <person name="Hauser L."/>
            <person name="Chang Y.J."/>
            <person name="Jeffries C.D."/>
            <person name="Chain P."/>
            <person name="Saunders E."/>
            <person name="Detter J.C."/>
            <person name="Brettin T."/>
            <person name="Rohde M."/>
            <person name="Goker M."/>
            <person name="Bristow J."/>
            <person name="Eisen J.A."/>
            <person name="Markowitz V."/>
            <person name="Hugenholtz P."/>
            <person name="Kyrpides N.C."/>
            <person name="Klenk H.P."/>
            <person name="Lucas S."/>
        </authorList>
    </citation>
    <scope>NUCLEOTIDE SEQUENCE [LARGE SCALE GENOMIC DNA]</scope>
    <source>
        <strain evidence="2">ATCC 43595 / DSM 2588 / LMG 13176 / NBRC 15968 / NCIMB 11800 / UQM 2034</strain>
    </source>
</reference>